<protein>
    <submittedName>
        <fullName evidence="4">Nitronate monooxygenase</fullName>
        <ecNumber evidence="4">1.13.12.-</ecNumber>
    </submittedName>
</protein>
<keyword evidence="2" id="KW-0288">FMN</keyword>
<evidence type="ECO:0000313" key="4">
    <source>
        <dbReference type="EMBL" id="MDX8335075.1"/>
    </source>
</evidence>
<sequence>MRIGDLNIEVPIIQGGMGIRASMSRLASAVANQGGVGVISGTAIPADEFRDEIRKARKMIVEKGGALGVNIMVAASNFAEAVKVSIEEKVDMIICGAGFSRDIFETVKGTGVKIVPIVSSLKLAKIAEKLGADAIVVEGGNAGGHLGTEKDSWDIVEEIANGVSIPVFGAGGVITPEDAERMMSLGVAGVQMGSRFIATEECEVSQEFKEVYVKSKEGDVVQIMSSAGLPANAIVSPYVKRVINEEKLTPKKCTSCLKKCSRKFCVKDSLIKGHEGNSEEGIFFAGKDAWKINEILTVKEVFDLFKDKVVK</sequence>
<dbReference type="CDD" id="cd04730">
    <property type="entry name" value="NPD_like"/>
    <property type="match status" value="1"/>
</dbReference>
<dbReference type="RefSeq" id="WP_320312486.1">
    <property type="nucleotide sequence ID" value="NZ_JAVIKH010000001.1"/>
</dbReference>
<accession>A0ABU4W7A5</accession>
<keyword evidence="3 4" id="KW-0560">Oxidoreductase</keyword>
<dbReference type="Pfam" id="PF03060">
    <property type="entry name" value="NMO"/>
    <property type="match status" value="1"/>
</dbReference>
<proteinExistence type="predicted"/>
<keyword evidence="1" id="KW-0285">Flavoprotein</keyword>
<evidence type="ECO:0000256" key="2">
    <source>
        <dbReference type="ARBA" id="ARBA00022643"/>
    </source>
</evidence>
<dbReference type="InterPro" id="IPR004136">
    <property type="entry name" value="NMO"/>
</dbReference>
<dbReference type="PANTHER" id="PTHR32332:SF18">
    <property type="entry name" value="2-NITROPROPANE DIOXYGENASE"/>
    <property type="match status" value="1"/>
</dbReference>
<gene>
    <name evidence="4" type="ORF">RFV38_00935</name>
</gene>
<dbReference type="EC" id="1.13.12.-" evidence="4"/>
<comment type="caution">
    <text evidence="4">The sequence shown here is derived from an EMBL/GenBank/DDBJ whole genome shotgun (WGS) entry which is preliminary data.</text>
</comment>
<dbReference type="Proteomes" id="UP001279681">
    <property type="component" value="Unassembled WGS sequence"/>
</dbReference>
<keyword evidence="4" id="KW-0503">Monooxygenase</keyword>
<dbReference type="SUPFAM" id="SSF51412">
    <property type="entry name" value="Inosine monophosphate dehydrogenase (IMPDH)"/>
    <property type="match status" value="1"/>
</dbReference>
<name>A0ABU4W7A5_9FUSO</name>
<organism evidence="4 5">
    <name type="scientific">Candidatus Cetobacterium colombiensis</name>
    <dbReference type="NCBI Taxonomy" id="3073100"/>
    <lineage>
        <taxon>Bacteria</taxon>
        <taxon>Fusobacteriati</taxon>
        <taxon>Fusobacteriota</taxon>
        <taxon>Fusobacteriia</taxon>
        <taxon>Fusobacteriales</taxon>
        <taxon>Fusobacteriaceae</taxon>
        <taxon>Cetobacterium</taxon>
    </lineage>
</organism>
<dbReference type="EMBL" id="JAVIKH010000001">
    <property type="protein sequence ID" value="MDX8335075.1"/>
    <property type="molecule type" value="Genomic_DNA"/>
</dbReference>
<reference evidence="5" key="1">
    <citation type="submission" date="2023-07" db="EMBL/GenBank/DDBJ databases">
        <authorList>
            <person name="Colorado M.A."/>
            <person name="Villamil L.M."/>
            <person name="Melo J.F."/>
            <person name="Rodriguez J.A."/>
            <person name="Ruiz R.Y."/>
        </authorList>
    </citation>
    <scope>NUCLEOTIDE SEQUENCE [LARGE SCALE GENOMIC DNA]</scope>
    <source>
        <strain evidence="5">C33</strain>
    </source>
</reference>
<evidence type="ECO:0000313" key="5">
    <source>
        <dbReference type="Proteomes" id="UP001279681"/>
    </source>
</evidence>
<evidence type="ECO:0000256" key="3">
    <source>
        <dbReference type="ARBA" id="ARBA00023002"/>
    </source>
</evidence>
<dbReference type="Gene3D" id="3.20.20.70">
    <property type="entry name" value="Aldolase class I"/>
    <property type="match status" value="1"/>
</dbReference>
<evidence type="ECO:0000256" key="1">
    <source>
        <dbReference type="ARBA" id="ARBA00022630"/>
    </source>
</evidence>
<dbReference type="InterPro" id="IPR013785">
    <property type="entry name" value="Aldolase_TIM"/>
</dbReference>
<dbReference type="PANTHER" id="PTHR32332">
    <property type="entry name" value="2-NITROPROPANE DIOXYGENASE"/>
    <property type="match status" value="1"/>
</dbReference>
<dbReference type="GO" id="GO:0004497">
    <property type="term" value="F:monooxygenase activity"/>
    <property type="evidence" value="ECO:0007669"/>
    <property type="project" value="UniProtKB-KW"/>
</dbReference>
<keyword evidence="5" id="KW-1185">Reference proteome</keyword>